<comment type="subcellular location">
    <subcellularLocation>
        <location evidence="1">Membrane</location>
        <topology evidence="1">Multi-pass membrane protein</topology>
    </subcellularLocation>
</comment>
<dbReference type="GeneID" id="110240301"/>
<dbReference type="InterPro" id="IPR017452">
    <property type="entry name" value="GPCR_Rhodpsn_7TM"/>
</dbReference>
<dbReference type="RefSeq" id="XP_020901763.1">
    <property type="nucleotide sequence ID" value="XM_021046104.2"/>
</dbReference>
<dbReference type="GO" id="GO:0004983">
    <property type="term" value="F:neuropeptide Y receptor activity"/>
    <property type="evidence" value="ECO:0007669"/>
    <property type="project" value="InterPro"/>
</dbReference>
<dbReference type="Gene3D" id="1.20.1070.10">
    <property type="entry name" value="Rhodopsin 7-helix transmembrane proteins"/>
    <property type="match status" value="1"/>
</dbReference>
<protein>
    <recommendedName>
        <fullName evidence="12">G-protein coupled receptors family 1 profile domain-containing protein</fullName>
    </recommendedName>
</protein>
<keyword evidence="5 9" id="KW-0297">G-protein coupled receptor</keyword>
<evidence type="ECO:0000259" key="12">
    <source>
        <dbReference type="PROSITE" id="PS50262"/>
    </source>
</evidence>
<feature type="region of interest" description="Disordered" evidence="10">
    <location>
        <begin position="354"/>
        <end position="378"/>
    </location>
</feature>
<keyword evidence="8 9" id="KW-0807">Transducer</keyword>
<organism evidence="13 14">
    <name type="scientific">Exaiptasia diaphana</name>
    <name type="common">Tropical sea anemone</name>
    <name type="synonym">Aiptasia pulchella</name>
    <dbReference type="NCBI Taxonomy" id="2652724"/>
    <lineage>
        <taxon>Eukaryota</taxon>
        <taxon>Metazoa</taxon>
        <taxon>Cnidaria</taxon>
        <taxon>Anthozoa</taxon>
        <taxon>Hexacorallia</taxon>
        <taxon>Actiniaria</taxon>
        <taxon>Aiptasiidae</taxon>
        <taxon>Exaiptasia</taxon>
    </lineage>
</organism>
<dbReference type="SMART" id="SM01381">
    <property type="entry name" value="7TM_GPCR_Srsx"/>
    <property type="match status" value="1"/>
</dbReference>
<dbReference type="EnsemblMetazoa" id="XM_028659434.1">
    <property type="protein sequence ID" value="XP_028515235.1"/>
    <property type="gene ID" value="LOC110240301"/>
</dbReference>
<dbReference type="RefSeq" id="XP_028515235.1">
    <property type="nucleotide sequence ID" value="XM_028659434.1"/>
</dbReference>
<evidence type="ECO:0000256" key="4">
    <source>
        <dbReference type="ARBA" id="ARBA00022989"/>
    </source>
</evidence>
<feature type="transmembrane region" description="Helical" evidence="11">
    <location>
        <begin position="256"/>
        <end position="279"/>
    </location>
</feature>
<feature type="transmembrane region" description="Helical" evidence="11">
    <location>
        <begin position="222"/>
        <end position="244"/>
    </location>
</feature>
<evidence type="ECO:0000313" key="13">
    <source>
        <dbReference type="EnsemblMetazoa" id="XP_028515235.1"/>
    </source>
</evidence>
<keyword evidence="4 11" id="KW-1133">Transmembrane helix</keyword>
<dbReference type="PROSITE" id="PS00237">
    <property type="entry name" value="G_PROTEIN_RECEP_F1_1"/>
    <property type="match status" value="1"/>
</dbReference>
<dbReference type="EnsemblMetazoa" id="XM_021046104.2">
    <property type="protein sequence ID" value="XP_020901763.1"/>
    <property type="gene ID" value="LOC110240301"/>
</dbReference>
<keyword evidence="7 9" id="KW-0675">Receptor</keyword>
<evidence type="ECO:0000256" key="6">
    <source>
        <dbReference type="ARBA" id="ARBA00023136"/>
    </source>
</evidence>
<dbReference type="AlphaFoldDB" id="A0A913YIN2"/>
<reference evidence="13" key="1">
    <citation type="submission" date="2022-11" db="UniProtKB">
        <authorList>
            <consortium name="EnsemblMetazoa"/>
        </authorList>
    </citation>
    <scope>IDENTIFICATION</scope>
</reference>
<dbReference type="InterPro" id="IPR000611">
    <property type="entry name" value="NPY_rcpt"/>
</dbReference>
<dbReference type="Pfam" id="PF00001">
    <property type="entry name" value="7tm_1"/>
    <property type="match status" value="1"/>
</dbReference>
<keyword evidence="14" id="KW-1185">Reference proteome</keyword>
<dbReference type="EnsemblMetazoa" id="XM_028659433.1">
    <property type="protein sequence ID" value="XP_028515234.1"/>
    <property type="gene ID" value="LOC110240301"/>
</dbReference>
<comment type="similarity">
    <text evidence="2 9">Belongs to the G-protein coupled receptor 1 family.</text>
</comment>
<evidence type="ECO:0000256" key="8">
    <source>
        <dbReference type="ARBA" id="ARBA00023224"/>
    </source>
</evidence>
<feature type="domain" description="G-protein coupled receptors family 1 profile" evidence="12">
    <location>
        <begin position="35"/>
        <end position="276"/>
    </location>
</feature>
<evidence type="ECO:0000256" key="5">
    <source>
        <dbReference type="ARBA" id="ARBA00023040"/>
    </source>
</evidence>
<dbReference type="PANTHER" id="PTHR45695:SF9">
    <property type="entry name" value="LEUCOKININ RECEPTOR"/>
    <property type="match status" value="1"/>
</dbReference>
<feature type="compositionally biased region" description="Basic and acidic residues" evidence="10">
    <location>
        <begin position="358"/>
        <end position="372"/>
    </location>
</feature>
<feature type="transmembrane region" description="Helical" evidence="11">
    <location>
        <begin position="55"/>
        <end position="73"/>
    </location>
</feature>
<name>A0A913YIN2_EXADI</name>
<evidence type="ECO:0000256" key="3">
    <source>
        <dbReference type="ARBA" id="ARBA00022692"/>
    </source>
</evidence>
<feature type="transmembrane region" description="Helical" evidence="11">
    <location>
        <begin position="132"/>
        <end position="154"/>
    </location>
</feature>
<dbReference type="PRINTS" id="PR01012">
    <property type="entry name" value="NRPEPTIDEYR"/>
</dbReference>
<evidence type="ECO:0000256" key="10">
    <source>
        <dbReference type="SAM" id="MobiDB-lite"/>
    </source>
</evidence>
<feature type="transmembrane region" description="Helical" evidence="11">
    <location>
        <begin position="85"/>
        <end position="111"/>
    </location>
</feature>
<dbReference type="RefSeq" id="XP_028515234.1">
    <property type="nucleotide sequence ID" value="XM_028659433.1"/>
</dbReference>
<dbReference type="OrthoDB" id="5953793at2759"/>
<dbReference type="PROSITE" id="PS50262">
    <property type="entry name" value="G_PROTEIN_RECEP_F1_2"/>
    <property type="match status" value="1"/>
</dbReference>
<feature type="transmembrane region" description="Helical" evidence="11">
    <location>
        <begin position="177"/>
        <end position="201"/>
    </location>
</feature>
<dbReference type="InterPro" id="IPR000276">
    <property type="entry name" value="GPCR_Rhodpsn"/>
</dbReference>
<evidence type="ECO:0000256" key="2">
    <source>
        <dbReference type="ARBA" id="ARBA00010663"/>
    </source>
</evidence>
<evidence type="ECO:0000256" key="11">
    <source>
        <dbReference type="SAM" id="Phobius"/>
    </source>
</evidence>
<dbReference type="Proteomes" id="UP000887567">
    <property type="component" value="Unplaced"/>
</dbReference>
<evidence type="ECO:0000256" key="1">
    <source>
        <dbReference type="ARBA" id="ARBA00004141"/>
    </source>
</evidence>
<dbReference type="PANTHER" id="PTHR45695">
    <property type="entry name" value="LEUCOKININ RECEPTOR-RELATED"/>
    <property type="match status" value="1"/>
</dbReference>
<dbReference type="GO" id="GO:0005886">
    <property type="term" value="C:plasma membrane"/>
    <property type="evidence" value="ECO:0007669"/>
    <property type="project" value="TreeGrafter"/>
</dbReference>
<keyword evidence="3 9" id="KW-0812">Transmembrane</keyword>
<accession>A0A913YIN2</accession>
<sequence>MNGSTANQTHQPNLEISFIPWAFFNALIIVFGSIGNVLVVLAYRNPRMKTVTNLFIANLAFADLNVVLINVPINILRLKLADWPFGLVICKIVTSLMGMTLSASVGSLIAIAADRHRAIVHPLKPRMRTRHAFYIIIAIWTGAILVATPMLYFAKIDKDGACIENLPMIGSVQLVRVYTYFIFVALYVLPLGAISGLYFMIYLNLMHKAPLQKSAHRARVSVVRMLIMVVVVFALCWLPYHAVFLDPGEIDQTKLYAVYFGIWLASANSSFNPIIYAVFNLNYRREFARILTCGTINVGKYLGWDTSTDDPRTHVSIRKSHPMEKMPNKNGENMNLVDDGKLCRGIRKQELNGNNLIENERSSLPKHDEEQNKYIAEN</sequence>
<dbReference type="PRINTS" id="PR00237">
    <property type="entry name" value="GPCRRHODOPSN"/>
</dbReference>
<dbReference type="SUPFAM" id="SSF81321">
    <property type="entry name" value="Family A G protein-coupled receptor-like"/>
    <property type="match status" value="1"/>
</dbReference>
<evidence type="ECO:0000313" key="14">
    <source>
        <dbReference type="Proteomes" id="UP000887567"/>
    </source>
</evidence>
<evidence type="ECO:0000256" key="9">
    <source>
        <dbReference type="RuleBase" id="RU000688"/>
    </source>
</evidence>
<evidence type="ECO:0000256" key="7">
    <source>
        <dbReference type="ARBA" id="ARBA00023170"/>
    </source>
</evidence>
<dbReference type="KEGG" id="epa:110240301"/>
<feature type="transmembrane region" description="Helical" evidence="11">
    <location>
        <begin position="18"/>
        <end position="43"/>
    </location>
</feature>
<proteinExistence type="inferred from homology"/>
<keyword evidence="6 11" id="KW-0472">Membrane</keyword>